<dbReference type="Pfam" id="PF13175">
    <property type="entry name" value="AAA_15"/>
    <property type="match status" value="1"/>
</dbReference>
<protein>
    <submittedName>
        <fullName evidence="2">AAA ATPase domain-containing protein</fullName>
    </submittedName>
    <submittedName>
        <fullName evidence="3">AAA family ATPase</fullName>
    </submittedName>
</protein>
<accession>A0A1K1RX41</accession>
<dbReference type="PANTHER" id="PTHR32182">
    <property type="entry name" value="DNA REPLICATION AND REPAIR PROTEIN RECF"/>
    <property type="match status" value="1"/>
</dbReference>
<name>A0A1K1RX41_9BACT</name>
<dbReference type="Proteomes" id="UP001326715">
    <property type="component" value="Chromosome"/>
</dbReference>
<evidence type="ECO:0000313" key="5">
    <source>
        <dbReference type="Proteomes" id="UP001326715"/>
    </source>
</evidence>
<dbReference type="STRING" id="1004.SAMN05661012_04335"/>
<dbReference type="Proteomes" id="UP000183788">
    <property type="component" value="Unassembled WGS sequence"/>
</dbReference>
<sequence length="655" mass="76207">MELLFLWIEDFRRIRQQPFNFSGQFDFTITDSGNSKSRSYIIEIGLNENYQNIFPPQVSNITGIVGKNGSGKSTLMHCLKMMYGQLPRLLSPLIFSFLDLDKNTIYTYYYQKGGLSSMVTLNVILQGTKKVQERYIVAEAKPYSLVTLAGEHGKTRGLDFEFANFPCAFLSSNFDSHREEVYNGILNQSTRQRLDDCLQHYILSVERSAVKQGNKKKPALTIDPYPSHLRDFYKNELRSNIRFIAYANKRKTGRLPNLPTTIVIRCNFEDYEYLLENFQRSNFFIDRQNLEAFHKRAGDKLFQYKDKKKAFYDLIYLSAFYYALRYRLFKTNHYTPGDINGTIQSLLETSVELFAEIGRIMDGLAINEENKTEKSKLIHDLLGTKLFSALSEVTLEDDPIYRNDFSSFQFKVDDKLWNLLDIIFDFNYGEETSFLDFNWGDGLSTGEEALLNHFSRLYEIKKKIRQKPLLLLIDEGDLYFHPQWQKHYINDLVNGLKFIFSNNKVQVILSTHSPFIVSDLPKQNLLFLKKNITGQCIVADNEIQTETFGANIHELFTDSFFLSDGLMGEYSRLFIVNLIEEIKKEKIITIERFNNTYKNKVGLVGESFIKTKILELIASRADFNLINKIIDDRSAELDMLKKIRNQKSDDQNRDS</sequence>
<dbReference type="GO" id="GO:0006302">
    <property type="term" value="P:double-strand break repair"/>
    <property type="evidence" value="ECO:0007669"/>
    <property type="project" value="TreeGrafter"/>
</dbReference>
<dbReference type="EMBL" id="CP140154">
    <property type="protein sequence ID" value="WQG90389.1"/>
    <property type="molecule type" value="Genomic_DNA"/>
</dbReference>
<evidence type="ECO:0000313" key="2">
    <source>
        <dbReference type="EMBL" id="SFW76343.1"/>
    </source>
</evidence>
<evidence type="ECO:0000313" key="4">
    <source>
        <dbReference type="Proteomes" id="UP000183788"/>
    </source>
</evidence>
<gene>
    <name evidence="2" type="ORF">SAMN05661012_04335</name>
    <name evidence="3" type="ORF">SR876_02695</name>
</gene>
<dbReference type="RefSeq" id="WP_072363326.1">
    <property type="nucleotide sequence ID" value="NZ_CP139972.1"/>
</dbReference>
<dbReference type="Gene3D" id="3.40.50.300">
    <property type="entry name" value="P-loop containing nucleotide triphosphate hydrolases"/>
    <property type="match status" value="1"/>
</dbReference>
<reference evidence="2 4" key="1">
    <citation type="submission" date="2016-11" db="EMBL/GenBank/DDBJ databases">
        <authorList>
            <person name="Jaros S."/>
            <person name="Januszkiewicz K."/>
            <person name="Wedrychowicz H."/>
        </authorList>
    </citation>
    <scope>NUCLEOTIDE SEQUENCE [LARGE SCALE GENOMIC DNA]</scope>
    <source>
        <strain evidence="2 4">DSM 784</strain>
    </source>
</reference>
<evidence type="ECO:0000259" key="1">
    <source>
        <dbReference type="Pfam" id="PF13175"/>
    </source>
</evidence>
<proteinExistence type="predicted"/>
<dbReference type="InterPro" id="IPR041685">
    <property type="entry name" value="AAA_GajA/Old/RecF-like"/>
</dbReference>
<dbReference type="AlphaFoldDB" id="A0A1K1RX41"/>
<dbReference type="InterPro" id="IPR027417">
    <property type="entry name" value="P-loop_NTPase"/>
</dbReference>
<feature type="domain" description="Endonuclease GajA/Old nuclease/RecF-like AAA" evidence="1">
    <location>
        <begin position="58"/>
        <end position="517"/>
    </location>
</feature>
<dbReference type="SUPFAM" id="SSF52540">
    <property type="entry name" value="P-loop containing nucleoside triphosphate hydrolases"/>
    <property type="match status" value="2"/>
</dbReference>
<evidence type="ECO:0000313" key="3">
    <source>
        <dbReference type="EMBL" id="WQG90389.1"/>
    </source>
</evidence>
<dbReference type="EMBL" id="FPIZ01000015">
    <property type="protein sequence ID" value="SFW76343.1"/>
    <property type="molecule type" value="Genomic_DNA"/>
</dbReference>
<dbReference type="PANTHER" id="PTHR32182:SF22">
    <property type="entry name" value="ATP-DEPENDENT ENDONUCLEASE, OLD FAMILY-RELATED"/>
    <property type="match status" value="1"/>
</dbReference>
<reference evidence="3 5" key="2">
    <citation type="submission" date="2023-11" db="EMBL/GenBank/DDBJ databases">
        <title>MicrobeMod: A computational toolkit for identifying prokaryotic methylation and restriction-modification with nanopore sequencing.</title>
        <authorList>
            <person name="Crits-Christoph A."/>
            <person name="Kang S.C."/>
            <person name="Lee H."/>
            <person name="Ostrov N."/>
        </authorList>
    </citation>
    <scope>NUCLEOTIDE SEQUENCE [LARGE SCALE GENOMIC DNA]</scope>
    <source>
        <strain evidence="3 5">ATCC 23090</strain>
    </source>
</reference>
<dbReference type="GO" id="GO:0000731">
    <property type="term" value="P:DNA synthesis involved in DNA repair"/>
    <property type="evidence" value="ECO:0007669"/>
    <property type="project" value="TreeGrafter"/>
</dbReference>
<dbReference type="OrthoDB" id="997844at2"/>
<keyword evidence="5" id="KW-1185">Reference proteome</keyword>
<organism evidence="2 4">
    <name type="scientific">Chitinophaga sancti</name>
    <dbReference type="NCBI Taxonomy" id="1004"/>
    <lineage>
        <taxon>Bacteria</taxon>
        <taxon>Pseudomonadati</taxon>
        <taxon>Bacteroidota</taxon>
        <taxon>Chitinophagia</taxon>
        <taxon>Chitinophagales</taxon>
        <taxon>Chitinophagaceae</taxon>
        <taxon>Chitinophaga</taxon>
    </lineage>
</organism>